<name>A0ABT4TLM5_9ACTN</name>
<evidence type="ECO:0000256" key="8">
    <source>
        <dbReference type="PIRNR" id="PIRNR000094"/>
    </source>
</evidence>
<evidence type="ECO:0000256" key="1">
    <source>
        <dbReference type="ARBA" id="ARBA00005189"/>
    </source>
</evidence>
<comment type="caution">
    <text evidence="9">The sequence shown here is derived from an EMBL/GenBank/DDBJ whole genome shotgun (WGS) entry which is preliminary data.</text>
</comment>
<keyword evidence="6" id="KW-0443">Lipid metabolism</keyword>
<dbReference type="InterPro" id="IPR036291">
    <property type="entry name" value="NAD(P)-bd_dom_sf"/>
</dbReference>
<dbReference type="InterPro" id="IPR014358">
    <property type="entry name" value="Enoyl-ACP_Rdtase_NADH"/>
</dbReference>
<organism evidence="9 10">
    <name type="scientific">Nocardiopsis suaedae</name>
    <dbReference type="NCBI Taxonomy" id="3018444"/>
    <lineage>
        <taxon>Bacteria</taxon>
        <taxon>Bacillati</taxon>
        <taxon>Actinomycetota</taxon>
        <taxon>Actinomycetes</taxon>
        <taxon>Streptosporangiales</taxon>
        <taxon>Nocardiopsidaceae</taxon>
        <taxon>Nocardiopsis</taxon>
    </lineage>
</organism>
<comment type="catalytic activity">
    <reaction evidence="8">
        <text>a 2,3-saturated acyl-[ACP] + NAD(+) = a (2E)-enoyl-[ACP] + NADH + H(+)</text>
        <dbReference type="Rhea" id="RHEA:10240"/>
        <dbReference type="Rhea" id="RHEA-COMP:9925"/>
        <dbReference type="Rhea" id="RHEA-COMP:9926"/>
        <dbReference type="ChEBI" id="CHEBI:15378"/>
        <dbReference type="ChEBI" id="CHEBI:57540"/>
        <dbReference type="ChEBI" id="CHEBI:57945"/>
        <dbReference type="ChEBI" id="CHEBI:78784"/>
        <dbReference type="ChEBI" id="CHEBI:78785"/>
        <dbReference type="EC" id="1.3.1.9"/>
    </reaction>
</comment>
<dbReference type="InterPro" id="IPR002347">
    <property type="entry name" value="SDR_fam"/>
</dbReference>
<gene>
    <name evidence="9" type="primary">fabI</name>
    <name evidence="9" type="ORF">O4U47_12305</name>
</gene>
<proteinExistence type="inferred from homology"/>
<dbReference type="GO" id="GO:0004318">
    <property type="term" value="F:enoyl-[acyl-carrier-protein] reductase (NADH) activity"/>
    <property type="evidence" value="ECO:0007669"/>
    <property type="project" value="UniProtKB-EC"/>
</dbReference>
<dbReference type="NCBIfam" id="NF005908">
    <property type="entry name" value="PRK07889.1"/>
    <property type="match status" value="1"/>
</dbReference>
<evidence type="ECO:0000256" key="2">
    <source>
        <dbReference type="ARBA" id="ARBA00009233"/>
    </source>
</evidence>
<keyword evidence="3 8" id="KW-0444">Lipid biosynthesis</keyword>
<dbReference type="Pfam" id="PF13561">
    <property type="entry name" value="adh_short_C2"/>
    <property type="match status" value="1"/>
</dbReference>
<sequence length="259" mass="26934">MKLLITGITTQSSIAYAVAEEAMKQGHEVILSNPPGRQLSILERIAKRLPAEPVDVLGLDVTDPDQVDAAAKAVAGHWDHLDGLLHSIAYAPAEALGGNFLETGWDDVAEAVHVSGYSLKALAVGFRDLMAEAPDGAGVVSLTFDASRAWPVYDWMGSAKAVLENSTKYLARDLGPQNIRVNALAAGPIKSLAGGSIPGFDRIADRWGESAPVGWDTSDATVVAGPALFLMSPAARGITGTTLHVDGGHHAMGAPVAGL</sequence>
<evidence type="ECO:0000256" key="6">
    <source>
        <dbReference type="ARBA" id="ARBA00023098"/>
    </source>
</evidence>
<dbReference type="EMBL" id="JAQFWP010000019">
    <property type="protein sequence ID" value="MDA2805295.1"/>
    <property type="molecule type" value="Genomic_DNA"/>
</dbReference>
<keyword evidence="8" id="KW-0520">NAD</keyword>
<dbReference type="RefSeq" id="WP_270677952.1">
    <property type="nucleotide sequence ID" value="NZ_JAQFWP010000019.1"/>
</dbReference>
<evidence type="ECO:0000256" key="4">
    <source>
        <dbReference type="ARBA" id="ARBA00022832"/>
    </source>
</evidence>
<accession>A0ABT4TLM5</accession>
<evidence type="ECO:0000313" key="9">
    <source>
        <dbReference type="EMBL" id="MDA2805295.1"/>
    </source>
</evidence>
<keyword evidence="7 8" id="KW-0275">Fatty acid biosynthesis</keyword>
<dbReference type="PIRSF" id="PIRSF000094">
    <property type="entry name" value="Enoyl-ACP_rdct"/>
    <property type="match status" value="1"/>
</dbReference>
<evidence type="ECO:0000313" key="10">
    <source>
        <dbReference type="Proteomes" id="UP001165685"/>
    </source>
</evidence>
<keyword evidence="4" id="KW-0276">Fatty acid metabolism</keyword>
<comment type="similarity">
    <text evidence="2 8">Belongs to the short-chain dehydrogenases/reductases (SDR) family. FabI subfamily.</text>
</comment>
<evidence type="ECO:0000256" key="3">
    <source>
        <dbReference type="ARBA" id="ARBA00022516"/>
    </source>
</evidence>
<evidence type="ECO:0000256" key="5">
    <source>
        <dbReference type="ARBA" id="ARBA00023002"/>
    </source>
</evidence>
<keyword evidence="5 8" id="KW-0560">Oxidoreductase</keyword>
<reference evidence="9" key="1">
    <citation type="submission" date="2023-01" db="EMBL/GenBank/DDBJ databases">
        <title>Draft genome sequence of Nocardiopsis sp. LSu2-4 isolated from halophytes.</title>
        <authorList>
            <person name="Duangmal K."/>
            <person name="Chantavorakit T."/>
        </authorList>
    </citation>
    <scope>NUCLEOTIDE SEQUENCE</scope>
    <source>
        <strain evidence="9">LSu2-4</strain>
    </source>
</reference>
<evidence type="ECO:0000256" key="7">
    <source>
        <dbReference type="ARBA" id="ARBA00023160"/>
    </source>
</evidence>
<protein>
    <recommendedName>
        <fullName evidence="8">Enoyl-[acyl-carrier-protein] reductase [NADH]</fullName>
        <ecNumber evidence="8">1.3.1.9</ecNumber>
    </recommendedName>
</protein>
<dbReference type="EC" id="1.3.1.9" evidence="8"/>
<dbReference type="PANTHER" id="PTHR43159:SF2">
    <property type="entry name" value="ENOYL-[ACYL-CARRIER-PROTEIN] REDUCTASE [NADH], CHLOROPLASTIC"/>
    <property type="match status" value="1"/>
</dbReference>
<keyword evidence="10" id="KW-1185">Reference proteome</keyword>
<comment type="pathway">
    <text evidence="1">Lipid metabolism.</text>
</comment>
<dbReference type="SUPFAM" id="SSF51735">
    <property type="entry name" value="NAD(P)-binding Rossmann-fold domains"/>
    <property type="match status" value="1"/>
</dbReference>
<dbReference type="Gene3D" id="3.40.50.720">
    <property type="entry name" value="NAD(P)-binding Rossmann-like Domain"/>
    <property type="match status" value="1"/>
</dbReference>
<dbReference type="PANTHER" id="PTHR43159">
    <property type="entry name" value="ENOYL-[ACYL-CARRIER-PROTEIN] REDUCTASE"/>
    <property type="match status" value="1"/>
</dbReference>
<dbReference type="Proteomes" id="UP001165685">
    <property type="component" value="Unassembled WGS sequence"/>
</dbReference>